<evidence type="ECO:0000313" key="2">
    <source>
        <dbReference type="EMBL" id="GFD28580.1"/>
    </source>
</evidence>
<protein>
    <submittedName>
        <fullName evidence="2">RNA-directed DNA polymerase, eukaryota, reverse transcriptase zinc-binding domain protein</fullName>
    </submittedName>
</protein>
<dbReference type="InterPro" id="IPR000477">
    <property type="entry name" value="RT_dom"/>
</dbReference>
<organism evidence="2">
    <name type="scientific">Tanacetum cinerariifolium</name>
    <name type="common">Dalmatian daisy</name>
    <name type="synonym">Chrysanthemum cinerariifolium</name>
    <dbReference type="NCBI Taxonomy" id="118510"/>
    <lineage>
        <taxon>Eukaryota</taxon>
        <taxon>Viridiplantae</taxon>
        <taxon>Streptophyta</taxon>
        <taxon>Embryophyta</taxon>
        <taxon>Tracheophyta</taxon>
        <taxon>Spermatophyta</taxon>
        <taxon>Magnoliopsida</taxon>
        <taxon>eudicotyledons</taxon>
        <taxon>Gunneridae</taxon>
        <taxon>Pentapetalae</taxon>
        <taxon>asterids</taxon>
        <taxon>campanulids</taxon>
        <taxon>Asterales</taxon>
        <taxon>Asteraceae</taxon>
        <taxon>Asteroideae</taxon>
        <taxon>Anthemideae</taxon>
        <taxon>Anthemidinae</taxon>
        <taxon>Tanacetum</taxon>
    </lineage>
</organism>
<feature type="domain" description="Reverse transcriptase" evidence="1">
    <location>
        <begin position="1"/>
        <end position="76"/>
    </location>
</feature>
<accession>A0A699V1F4</accession>
<dbReference type="PANTHER" id="PTHR33116">
    <property type="entry name" value="REVERSE TRANSCRIPTASE ZINC-BINDING DOMAIN-CONTAINING PROTEIN-RELATED-RELATED"/>
    <property type="match status" value="1"/>
</dbReference>
<gene>
    <name evidence="2" type="ORF">Tci_900549</name>
</gene>
<reference evidence="2" key="1">
    <citation type="journal article" date="2019" name="Sci. Rep.">
        <title>Draft genome of Tanacetum cinerariifolium, the natural source of mosquito coil.</title>
        <authorList>
            <person name="Yamashiro T."/>
            <person name="Shiraishi A."/>
            <person name="Satake H."/>
            <person name="Nakayama K."/>
        </authorList>
    </citation>
    <scope>NUCLEOTIDE SEQUENCE</scope>
</reference>
<sequence>MFYADDAVFMSQWSDSNIDTIVHVLECFYRVSGMRINMRKSKLMGIFVEKNRVDFAACKIGCLTFESPFSYLGSKVGALMSRIHSWNEIVDRVIARISKWKMKTLSIGGRLTLLKSVLGSMPVYHMSIFKFPMKVC</sequence>
<comment type="caution">
    <text evidence="2">The sequence shown here is derived from an EMBL/GenBank/DDBJ whole genome shotgun (WGS) entry which is preliminary data.</text>
</comment>
<name>A0A699V1F4_TANCI</name>
<dbReference type="AlphaFoldDB" id="A0A699V1F4"/>
<keyword evidence="2" id="KW-0695">RNA-directed DNA polymerase</keyword>
<evidence type="ECO:0000259" key="1">
    <source>
        <dbReference type="PROSITE" id="PS50878"/>
    </source>
</evidence>
<dbReference type="PROSITE" id="PS50878">
    <property type="entry name" value="RT_POL"/>
    <property type="match status" value="1"/>
</dbReference>
<dbReference type="GO" id="GO:0003964">
    <property type="term" value="F:RNA-directed DNA polymerase activity"/>
    <property type="evidence" value="ECO:0007669"/>
    <property type="project" value="UniProtKB-KW"/>
</dbReference>
<dbReference type="PANTHER" id="PTHR33116:SF79">
    <property type="entry name" value="REVERSE TRANSCRIPTASE DOMAIN, ZINC FINGER, CCHC-TYPE-RELATED"/>
    <property type="match status" value="1"/>
</dbReference>
<proteinExistence type="predicted"/>
<keyword evidence="2" id="KW-0808">Transferase</keyword>
<keyword evidence="2" id="KW-0548">Nucleotidyltransferase</keyword>
<dbReference type="EMBL" id="BKCJ011386756">
    <property type="protein sequence ID" value="GFD28580.1"/>
    <property type="molecule type" value="Genomic_DNA"/>
</dbReference>